<dbReference type="EMBL" id="CP133720">
    <property type="protein sequence ID" value="WMW79296.1"/>
    <property type="molecule type" value="Genomic_DNA"/>
</dbReference>
<protein>
    <submittedName>
        <fullName evidence="1">Nucleotidyltransferase family protein</fullName>
    </submittedName>
</protein>
<dbReference type="Pfam" id="PF06042">
    <property type="entry name" value="NTP_transf_6"/>
    <property type="match status" value="1"/>
</dbReference>
<sequence length="196" mass="22351">MKCLLTESECHAILLDLIYQHDTMMAVLDHAKKLDLSSWAIGAGAIRALVWDELHGMKVPSHVPDWDLIYYDTPSSSDDDAAIRAHMHDAFPQFEWDVVNQAHVHRWLAVHLGRAISPFPDLISAIASWPEIATCVGVSLEESGQVKIHAPYGLQDLFSLCVRRNVACLDREAFAIRRLTKQWERRWSQLVWLDDL</sequence>
<evidence type="ECO:0000313" key="1">
    <source>
        <dbReference type="EMBL" id="WMW79296.1"/>
    </source>
</evidence>
<dbReference type="PANTHER" id="PTHR39166">
    <property type="entry name" value="BLL1166 PROTEIN"/>
    <property type="match status" value="1"/>
</dbReference>
<dbReference type="InterPro" id="IPR009267">
    <property type="entry name" value="NTP_transf_6"/>
</dbReference>
<dbReference type="RefSeq" id="WP_309480795.1">
    <property type="nucleotide sequence ID" value="NZ_CP133720.1"/>
</dbReference>
<organism evidence="1 2">
    <name type="scientific">Undibacterium cyanobacteriorum</name>
    <dbReference type="NCBI Taxonomy" id="3073561"/>
    <lineage>
        <taxon>Bacteria</taxon>
        <taxon>Pseudomonadati</taxon>
        <taxon>Pseudomonadota</taxon>
        <taxon>Betaproteobacteria</taxon>
        <taxon>Burkholderiales</taxon>
        <taxon>Oxalobacteraceae</taxon>
        <taxon>Undibacterium</taxon>
    </lineage>
</organism>
<evidence type="ECO:0000313" key="2">
    <source>
        <dbReference type="Proteomes" id="UP001181355"/>
    </source>
</evidence>
<gene>
    <name evidence="1" type="ORF">RF679_11620</name>
</gene>
<proteinExistence type="predicted"/>
<dbReference type="PANTHER" id="PTHR39166:SF1">
    <property type="entry name" value="BLL1166 PROTEIN"/>
    <property type="match status" value="1"/>
</dbReference>
<reference evidence="1" key="1">
    <citation type="submission" date="2023-09" db="EMBL/GenBank/DDBJ databases">
        <title>Undibacterium sp. 20NA77.5 isolated from freshwater.</title>
        <authorList>
            <person name="Le V."/>
            <person name="Ko S.-R."/>
            <person name="Ahn C.-Y."/>
            <person name="Oh H.-M."/>
        </authorList>
    </citation>
    <scope>NUCLEOTIDE SEQUENCE</scope>
    <source>
        <strain evidence="1">20NA77.5</strain>
    </source>
</reference>
<dbReference type="Proteomes" id="UP001181355">
    <property type="component" value="Chromosome"/>
</dbReference>
<accession>A0ABY9RDH9</accession>
<keyword evidence="2" id="KW-1185">Reference proteome</keyword>
<name>A0ABY9RDH9_9BURK</name>